<dbReference type="InterPro" id="IPR035372">
    <property type="entry name" value="MCD_N"/>
</dbReference>
<dbReference type="Gene3D" id="1.20.140.90">
    <property type="entry name" value="Malonyl-CoA decarboxylase, oligemerization domain"/>
    <property type="match status" value="1"/>
</dbReference>
<evidence type="ECO:0000256" key="1">
    <source>
        <dbReference type="SAM" id="MobiDB-lite"/>
    </source>
</evidence>
<dbReference type="GO" id="GO:0006085">
    <property type="term" value="P:acetyl-CoA biosynthetic process"/>
    <property type="evidence" value="ECO:0007669"/>
    <property type="project" value="TreeGrafter"/>
</dbReference>
<feature type="region of interest" description="Disordered" evidence="1">
    <location>
        <begin position="1"/>
        <end position="26"/>
    </location>
</feature>
<proteinExistence type="predicted"/>
<dbReference type="EMBL" id="MU539531">
    <property type="protein sequence ID" value="KAI5629041.1"/>
    <property type="molecule type" value="Genomic_DNA"/>
</dbReference>
<sequence length="139" mass="16282">MEEMLRRTVTPLPNYETREKSPPPPDSNILDFMHFYRNLDKEQRLAFLEILSREYGVDHRGASEMARKLVDTQIRDLATILQAEDRLRYSLTPRYRHLLNHISRAEGGVKFLVDLRSDVLEFTSKVTDSPHLRVNLNTS</sequence>
<dbReference type="InterPro" id="IPR038917">
    <property type="entry name" value="Malonyl_CoA_deC"/>
</dbReference>
<dbReference type="AlphaFoldDB" id="A0AAD5B5M7"/>
<accession>A0AAD5B5M7</accession>
<evidence type="ECO:0000259" key="2">
    <source>
        <dbReference type="Pfam" id="PF17408"/>
    </source>
</evidence>
<reference evidence="3" key="1">
    <citation type="submission" date="2018-07" db="EMBL/GenBank/DDBJ databases">
        <title>Comparative genomics of catfishes provides insights into carnivory and benthic adaptation.</title>
        <authorList>
            <person name="Zhang Y."/>
            <person name="Wang D."/>
            <person name="Peng Z."/>
            <person name="Zheng S."/>
            <person name="Shao F."/>
            <person name="Tao W."/>
        </authorList>
    </citation>
    <scope>NUCLEOTIDE SEQUENCE</scope>
    <source>
        <strain evidence="3">Chongqing</strain>
    </source>
</reference>
<dbReference type="GO" id="GO:0005759">
    <property type="term" value="C:mitochondrial matrix"/>
    <property type="evidence" value="ECO:0007669"/>
    <property type="project" value="TreeGrafter"/>
</dbReference>
<protein>
    <submittedName>
        <fullName evidence="3">Malonyl-CoA decarboxylase, mitochondrial</fullName>
    </submittedName>
</protein>
<evidence type="ECO:0000313" key="4">
    <source>
        <dbReference type="Proteomes" id="UP001205998"/>
    </source>
</evidence>
<dbReference type="Proteomes" id="UP001205998">
    <property type="component" value="Unassembled WGS sequence"/>
</dbReference>
<gene>
    <name evidence="3" type="ORF">C0J50_12736</name>
</gene>
<dbReference type="GO" id="GO:0006633">
    <property type="term" value="P:fatty acid biosynthetic process"/>
    <property type="evidence" value="ECO:0007669"/>
    <property type="project" value="InterPro"/>
</dbReference>
<dbReference type="PANTHER" id="PTHR28641">
    <property type="match status" value="1"/>
</dbReference>
<keyword evidence="4" id="KW-1185">Reference proteome</keyword>
<feature type="domain" description="Malonyl-CoA decarboxylase N-terminal" evidence="2">
    <location>
        <begin position="55"/>
        <end position="127"/>
    </location>
</feature>
<dbReference type="FunFam" id="1.20.140.90:FF:000001">
    <property type="entry name" value="Malonyl-CoA decarboxylase, mitochondrial"/>
    <property type="match status" value="1"/>
</dbReference>
<dbReference type="GO" id="GO:0050080">
    <property type="term" value="F:malonyl-CoA decarboxylase activity"/>
    <property type="evidence" value="ECO:0007669"/>
    <property type="project" value="InterPro"/>
</dbReference>
<dbReference type="Pfam" id="PF17408">
    <property type="entry name" value="MCD_N"/>
    <property type="match status" value="1"/>
</dbReference>
<name>A0AAD5B5M7_SILAS</name>
<dbReference type="GO" id="GO:2001294">
    <property type="term" value="P:malonyl-CoA catabolic process"/>
    <property type="evidence" value="ECO:0007669"/>
    <property type="project" value="TreeGrafter"/>
</dbReference>
<evidence type="ECO:0000313" key="3">
    <source>
        <dbReference type="EMBL" id="KAI5629041.1"/>
    </source>
</evidence>
<dbReference type="PANTHER" id="PTHR28641:SF1">
    <property type="entry name" value="MALONYL-COA DECARBOXYLASE, MITOCHONDRIAL"/>
    <property type="match status" value="1"/>
</dbReference>
<comment type="caution">
    <text evidence="3">The sequence shown here is derived from an EMBL/GenBank/DDBJ whole genome shotgun (WGS) entry which is preliminary data.</text>
</comment>
<dbReference type="GO" id="GO:0005782">
    <property type="term" value="C:peroxisomal matrix"/>
    <property type="evidence" value="ECO:0007669"/>
    <property type="project" value="TreeGrafter"/>
</dbReference>
<organism evidence="3 4">
    <name type="scientific">Silurus asotus</name>
    <name type="common">Amur catfish</name>
    <name type="synonym">Parasilurus asotus</name>
    <dbReference type="NCBI Taxonomy" id="30991"/>
    <lineage>
        <taxon>Eukaryota</taxon>
        <taxon>Metazoa</taxon>
        <taxon>Chordata</taxon>
        <taxon>Craniata</taxon>
        <taxon>Vertebrata</taxon>
        <taxon>Euteleostomi</taxon>
        <taxon>Actinopterygii</taxon>
        <taxon>Neopterygii</taxon>
        <taxon>Teleostei</taxon>
        <taxon>Ostariophysi</taxon>
        <taxon>Siluriformes</taxon>
        <taxon>Siluridae</taxon>
        <taxon>Silurus</taxon>
    </lineage>
</organism>
<dbReference type="InterPro" id="IPR038351">
    <property type="entry name" value="MCD_N_sf"/>
</dbReference>